<feature type="coiled-coil region" evidence="1">
    <location>
        <begin position="238"/>
        <end position="295"/>
    </location>
</feature>
<dbReference type="EMBL" id="QZEI01000016">
    <property type="protein sequence ID" value="RLV60416.1"/>
    <property type="molecule type" value="Genomic_DNA"/>
</dbReference>
<dbReference type="PANTHER" id="PTHR32114">
    <property type="entry name" value="ABC TRANSPORTER ABCH.3"/>
    <property type="match status" value="1"/>
</dbReference>
<dbReference type="RefSeq" id="WP_121838313.1">
    <property type="nucleotide sequence ID" value="NZ_ML014765.1"/>
</dbReference>
<gene>
    <name evidence="3" type="ORF">D5018_07100</name>
</gene>
<protein>
    <submittedName>
        <fullName evidence="3">SMC family ATPase</fullName>
    </submittedName>
</protein>
<dbReference type="Proteomes" id="UP000281474">
    <property type="component" value="Unassembled WGS sequence"/>
</dbReference>
<evidence type="ECO:0000256" key="1">
    <source>
        <dbReference type="SAM" id="Coils"/>
    </source>
</evidence>
<comment type="caution">
    <text evidence="3">The sequence shown here is derived from an EMBL/GenBank/DDBJ whole genome shotgun (WGS) entry which is preliminary data.</text>
</comment>
<dbReference type="PANTHER" id="PTHR32114:SF2">
    <property type="entry name" value="ABC TRANSPORTER ABCH.3"/>
    <property type="match status" value="1"/>
</dbReference>
<dbReference type="GO" id="GO:0016887">
    <property type="term" value="F:ATP hydrolysis activity"/>
    <property type="evidence" value="ECO:0007669"/>
    <property type="project" value="InterPro"/>
</dbReference>
<feature type="coiled-coil region" evidence="1">
    <location>
        <begin position="533"/>
        <end position="725"/>
    </location>
</feature>
<accession>A0A3L8PYC0</accession>
<feature type="domain" description="Rad50/SbcC-type AAA" evidence="2">
    <location>
        <begin position="6"/>
        <end position="297"/>
    </location>
</feature>
<dbReference type="Gene3D" id="3.40.50.300">
    <property type="entry name" value="P-loop containing nucleotide triphosphate hydrolases"/>
    <property type="match status" value="2"/>
</dbReference>
<evidence type="ECO:0000313" key="3">
    <source>
        <dbReference type="EMBL" id="RLV60416.1"/>
    </source>
</evidence>
<reference evidence="3 4" key="1">
    <citation type="submission" date="2018-09" db="EMBL/GenBank/DDBJ databases">
        <title>Phylogeny of the Shewanellaceae, and recommendation for two new genera, Pseudoshewanella and Parashewanella.</title>
        <authorList>
            <person name="Wang G."/>
        </authorList>
    </citation>
    <scope>NUCLEOTIDE SEQUENCE [LARGE SCALE GENOMIC DNA]</scope>
    <source>
        <strain evidence="3 4">C51</strain>
    </source>
</reference>
<evidence type="ECO:0000259" key="2">
    <source>
        <dbReference type="Pfam" id="PF13476"/>
    </source>
</evidence>
<evidence type="ECO:0000313" key="4">
    <source>
        <dbReference type="Proteomes" id="UP000281474"/>
    </source>
</evidence>
<proteinExistence type="predicted"/>
<dbReference type="SUPFAM" id="SSF57997">
    <property type="entry name" value="Tropomyosin"/>
    <property type="match status" value="1"/>
</dbReference>
<dbReference type="GO" id="GO:0006302">
    <property type="term" value="P:double-strand break repair"/>
    <property type="evidence" value="ECO:0007669"/>
    <property type="project" value="InterPro"/>
</dbReference>
<dbReference type="InterPro" id="IPR038729">
    <property type="entry name" value="Rad50/SbcC_AAA"/>
</dbReference>
<dbReference type="InterPro" id="IPR027417">
    <property type="entry name" value="P-loop_NTPase"/>
</dbReference>
<sequence>MKPELLSMSAFGPFSHTQDIDFNALSEHALFLINGPTGAGKTTILDGICFALYGKTTGNEREGTQMRCDMADDDLLTEVTFQFRLGEDCYRIRRVPEQARKKKSGDGFTQQKPEAQLYRIETDGTQTLLVETKVSEATTEIEQLIGLDVEQFRQVMVLPQGKFRELLMADSKSREKIFGQLFQTQIYKRIEDQLKQQSASIRQQVQDIRNQRKGILQSAELDSDKALAEQTEGLKPQLEQAEKQKHSAQMELQTATKSLESAQQLKQKFVEFNNAKEKQQQLKQQAETIDQIKHKLELAHQASKLLPVFENFKQRQQEHSNSELQLKSAQHQLQKIEGELQAFQQQLQQQPQLESDLKQAHIKLERLQQLQPLVIEKQNLVEQVHRNNQQLNIGKQKEGEAKQALQQLAAHKIQLQQQVGELQKQSSAQFELQNQVNTLESILSRYEQYQQQKAQVNRLQQQLEQAKQQGLALKASHQQAESEYKMLQLTWHQSQAAVLASQLNNGDACPVCGSVEHPQLATASVTPPTERQLDTAAKAEQQALQKLNDARSQYSSLQDQLKLLNTQIQPLKEQLADYLIQPISEWQNQHKALYAQLQQAIQAQSSLNQTQQQLQGIEQQEQQCRQELESLTTEANRQDKVVTELQAKLASVDQQLPDNINDAEQLSSSLSDAEKLAQDLDNQLKNLLQQSTQLNERLASAKSVLTSAEERIKETQVNSDEAQKVFEQQSSDAGFADGAAVEKSIIDQDKQVQLKEQVEQYQQQLAVNEAQVSGFNKDLEGQEPPETALLEQVVKQKQQLLKDKEQAWQALESTRSQLHNIQTRLVEVDETSKSLEQEYAVVGTLSDIANGQTGNKISLNRFVLSVLLDDVLLDASTRLSVMSKGRYRLYRKEDKAKGNKASGLDLEVEDAYTSKVRDVATLSGGESFMAALSLALALSEVVQAYAGGIKLDTLFIDEGFGSLDQDSLDLAVRTLMDLQSTGRMIGVISHVTEMKEQIQQRIDISKNSTGSVAKVVAI</sequence>
<keyword evidence="1" id="KW-0175">Coiled coil</keyword>
<dbReference type="Pfam" id="PF13476">
    <property type="entry name" value="AAA_23"/>
    <property type="match status" value="1"/>
</dbReference>
<feature type="coiled-coil region" evidence="1">
    <location>
        <begin position="405"/>
        <end position="483"/>
    </location>
</feature>
<keyword evidence="4" id="KW-1185">Reference proteome</keyword>
<dbReference type="AlphaFoldDB" id="A0A3L8PYC0"/>
<feature type="coiled-coil region" evidence="1">
    <location>
        <begin position="319"/>
        <end position="370"/>
    </location>
</feature>
<dbReference type="Pfam" id="PF13558">
    <property type="entry name" value="SbcC_Walker_B"/>
    <property type="match status" value="1"/>
</dbReference>
<dbReference type="SUPFAM" id="SSF52540">
    <property type="entry name" value="P-loop containing nucleoside triphosphate hydrolases"/>
    <property type="match status" value="1"/>
</dbReference>
<name>A0A3L8PYC0_9GAMM</name>
<dbReference type="OrthoDB" id="9795626at2"/>
<organism evidence="3 4">
    <name type="scientific">Parashewanella curva</name>
    <dbReference type="NCBI Taxonomy" id="2338552"/>
    <lineage>
        <taxon>Bacteria</taxon>
        <taxon>Pseudomonadati</taxon>
        <taxon>Pseudomonadota</taxon>
        <taxon>Gammaproteobacteria</taxon>
        <taxon>Alteromonadales</taxon>
        <taxon>Shewanellaceae</taxon>
        <taxon>Parashewanella</taxon>
    </lineage>
</organism>